<evidence type="ECO:0000313" key="7">
    <source>
        <dbReference type="EMBL" id="GAA2242386.1"/>
    </source>
</evidence>
<accession>A0ABN3DVA7</accession>
<keyword evidence="4 5" id="KW-0472">Membrane</keyword>
<organism evidence="7 8">
    <name type="scientific">Herbiconiux moechotypicola</name>
    <dbReference type="NCBI Taxonomy" id="637393"/>
    <lineage>
        <taxon>Bacteria</taxon>
        <taxon>Bacillati</taxon>
        <taxon>Actinomycetota</taxon>
        <taxon>Actinomycetes</taxon>
        <taxon>Micrococcales</taxon>
        <taxon>Microbacteriaceae</taxon>
        <taxon>Herbiconiux</taxon>
    </lineage>
</organism>
<feature type="domain" description="GtrA/DPMS transmembrane" evidence="6">
    <location>
        <begin position="9"/>
        <end position="131"/>
    </location>
</feature>
<reference evidence="7 8" key="1">
    <citation type="journal article" date="2019" name="Int. J. Syst. Evol. Microbiol.">
        <title>The Global Catalogue of Microorganisms (GCM) 10K type strain sequencing project: providing services to taxonomists for standard genome sequencing and annotation.</title>
        <authorList>
            <consortium name="The Broad Institute Genomics Platform"/>
            <consortium name="The Broad Institute Genome Sequencing Center for Infectious Disease"/>
            <person name="Wu L."/>
            <person name="Ma J."/>
        </authorList>
    </citation>
    <scope>NUCLEOTIDE SEQUENCE [LARGE SCALE GENOMIC DNA]</scope>
    <source>
        <strain evidence="7 8">JCM 16117</strain>
    </source>
</reference>
<evidence type="ECO:0000256" key="4">
    <source>
        <dbReference type="ARBA" id="ARBA00023136"/>
    </source>
</evidence>
<sequence>MVGDRRVAFLAVGAANTAVGFVAFVAADLTVGSIVDAAVNETAGSLATLGCAHVVGVLFAFAMYRRFVFRVRGGVWRDLVRFEGVYLVAIGVNAVALPLLVGLGWPRIPAQLSILTVTVVLSWFGHSHVSFRRSGD</sequence>
<feature type="transmembrane region" description="Helical" evidence="5">
    <location>
        <begin position="111"/>
        <end position="131"/>
    </location>
</feature>
<keyword evidence="3 5" id="KW-1133">Transmembrane helix</keyword>
<feature type="transmembrane region" description="Helical" evidence="5">
    <location>
        <begin position="46"/>
        <end position="64"/>
    </location>
</feature>
<keyword evidence="8" id="KW-1185">Reference proteome</keyword>
<evidence type="ECO:0000256" key="3">
    <source>
        <dbReference type="ARBA" id="ARBA00022989"/>
    </source>
</evidence>
<name>A0ABN3DVA7_9MICO</name>
<dbReference type="EMBL" id="BAAAQY010000009">
    <property type="protein sequence ID" value="GAA2242386.1"/>
    <property type="molecule type" value="Genomic_DNA"/>
</dbReference>
<dbReference type="Pfam" id="PF04138">
    <property type="entry name" value="GtrA_DPMS_TM"/>
    <property type="match status" value="1"/>
</dbReference>
<evidence type="ECO:0000256" key="1">
    <source>
        <dbReference type="ARBA" id="ARBA00004141"/>
    </source>
</evidence>
<evidence type="ECO:0000256" key="2">
    <source>
        <dbReference type="ARBA" id="ARBA00022692"/>
    </source>
</evidence>
<evidence type="ECO:0000259" key="6">
    <source>
        <dbReference type="Pfam" id="PF04138"/>
    </source>
</evidence>
<evidence type="ECO:0000256" key="5">
    <source>
        <dbReference type="SAM" id="Phobius"/>
    </source>
</evidence>
<comment type="subcellular location">
    <subcellularLocation>
        <location evidence="1">Membrane</location>
        <topology evidence="1">Multi-pass membrane protein</topology>
    </subcellularLocation>
</comment>
<proteinExistence type="predicted"/>
<evidence type="ECO:0000313" key="8">
    <source>
        <dbReference type="Proteomes" id="UP001500929"/>
    </source>
</evidence>
<feature type="transmembrane region" description="Helical" evidence="5">
    <location>
        <begin position="7"/>
        <end position="26"/>
    </location>
</feature>
<dbReference type="Proteomes" id="UP001500929">
    <property type="component" value="Unassembled WGS sequence"/>
</dbReference>
<protein>
    <recommendedName>
        <fullName evidence="6">GtrA/DPMS transmembrane domain-containing protein</fullName>
    </recommendedName>
</protein>
<gene>
    <name evidence="7" type="ORF">GCM10009851_29640</name>
</gene>
<keyword evidence="2 5" id="KW-0812">Transmembrane</keyword>
<dbReference type="InterPro" id="IPR007267">
    <property type="entry name" value="GtrA_DPMS_TM"/>
</dbReference>
<feature type="transmembrane region" description="Helical" evidence="5">
    <location>
        <begin position="85"/>
        <end position="105"/>
    </location>
</feature>
<comment type="caution">
    <text evidence="7">The sequence shown here is derived from an EMBL/GenBank/DDBJ whole genome shotgun (WGS) entry which is preliminary data.</text>
</comment>